<dbReference type="InterPro" id="IPR017441">
    <property type="entry name" value="Protein_kinase_ATP_BS"/>
</dbReference>
<keyword evidence="3 9" id="KW-0723">Serine/threonine-protein kinase</keyword>
<feature type="domain" description="CNH" evidence="14">
    <location>
        <begin position="393"/>
        <end position="691"/>
    </location>
</feature>
<evidence type="ECO:0000256" key="10">
    <source>
        <dbReference type="PIRSR" id="PIRSR038172-2"/>
    </source>
</evidence>
<keyword evidence="5 9" id="KW-0808">Transferase</keyword>
<feature type="compositionally biased region" description="Polar residues" evidence="12">
    <location>
        <begin position="332"/>
        <end position="341"/>
    </location>
</feature>
<comment type="catalytic activity">
    <reaction evidence="9">
        <text>L-threonyl-[protein] + ATP = O-phospho-L-threonyl-[protein] + ADP + H(+)</text>
        <dbReference type="Rhea" id="RHEA:46608"/>
        <dbReference type="Rhea" id="RHEA-COMP:11060"/>
        <dbReference type="Rhea" id="RHEA-COMP:11605"/>
        <dbReference type="ChEBI" id="CHEBI:15378"/>
        <dbReference type="ChEBI" id="CHEBI:30013"/>
        <dbReference type="ChEBI" id="CHEBI:30616"/>
        <dbReference type="ChEBI" id="CHEBI:61977"/>
        <dbReference type="ChEBI" id="CHEBI:456216"/>
        <dbReference type="EC" id="2.7.11.1"/>
    </reaction>
</comment>
<evidence type="ECO:0000313" key="15">
    <source>
        <dbReference type="EMBL" id="TRY58066.1"/>
    </source>
</evidence>
<evidence type="ECO:0000256" key="5">
    <source>
        <dbReference type="ARBA" id="ARBA00022679"/>
    </source>
</evidence>
<comment type="function">
    <text evidence="9">Serine/threonine kinase that plays a role in the response to environmental stress. Appears to act upstream of the JUN N-terminal pathway.</text>
</comment>
<evidence type="ECO:0000256" key="2">
    <source>
        <dbReference type="ARBA" id="ARBA00008874"/>
    </source>
</evidence>
<dbReference type="GO" id="GO:0005737">
    <property type="term" value="C:cytoplasm"/>
    <property type="evidence" value="ECO:0007669"/>
    <property type="project" value="TreeGrafter"/>
</dbReference>
<gene>
    <name evidence="15" type="ORF">DNTS_022711</name>
</gene>
<dbReference type="EMBL" id="SRMA01027211">
    <property type="protein sequence ID" value="TRY58066.1"/>
    <property type="molecule type" value="Genomic_DNA"/>
</dbReference>
<name>A0A553MXZ3_9TELE</name>
<evidence type="ECO:0000256" key="8">
    <source>
        <dbReference type="ARBA" id="ARBA00022840"/>
    </source>
</evidence>
<evidence type="ECO:0000256" key="6">
    <source>
        <dbReference type="ARBA" id="ARBA00022741"/>
    </source>
</evidence>
<dbReference type="OrthoDB" id="8693905at2759"/>
<dbReference type="GO" id="GO:0008349">
    <property type="term" value="F:MAP kinase kinase kinase kinase activity"/>
    <property type="evidence" value="ECO:0007669"/>
    <property type="project" value="InterPro"/>
</dbReference>
<dbReference type="PANTHER" id="PTHR48012:SF15">
    <property type="entry name" value="MITOGEN-ACTIVATED PROTEIN KINASE KINASE KINASE KINASE 1"/>
    <property type="match status" value="1"/>
</dbReference>
<organism evidence="15 16">
    <name type="scientific">Danionella cerebrum</name>
    <dbReference type="NCBI Taxonomy" id="2873325"/>
    <lineage>
        <taxon>Eukaryota</taxon>
        <taxon>Metazoa</taxon>
        <taxon>Chordata</taxon>
        <taxon>Craniata</taxon>
        <taxon>Vertebrata</taxon>
        <taxon>Euteleostomi</taxon>
        <taxon>Actinopterygii</taxon>
        <taxon>Neopterygii</taxon>
        <taxon>Teleostei</taxon>
        <taxon>Ostariophysi</taxon>
        <taxon>Cypriniformes</taxon>
        <taxon>Danionidae</taxon>
        <taxon>Danioninae</taxon>
        <taxon>Danionella</taxon>
    </lineage>
</organism>
<keyword evidence="7 9" id="KW-0418">Kinase</keyword>
<dbReference type="GO" id="GO:0005524">
    <property type="term" value="F:ATP binding"/>
    <property type="evidence" value="ECO:0007669"/>
    <property type="project" value="UniProtKB-UniRule"/>
</dbReference>
<dbReference type="PANTHER" id="PTHR48012">
    <property type="entry name" value="STERILE20-LIKE KINASE, ISOFORM B-RELATED"/>
    <property type="match status" value="1"/>
</dbReference>
<reference evidence="15 16" key="1">
    <citation type="journal article" date="2019" name="Sci. Data">
        <title>Hybrid genome assembly and annotation of Danionella translucida.</title>
        <authorList>
            <person name="Kadobianskyi M."/>
            <person name="Schulze L."/>
            <person name="Schuelke M."/>
            <person name="Judkewitz B."/>
        </authorList>
    </citation>
    <scope>NUCLEOTIDE SEQUENCE [LARGE SCALE GENOMIC DNA]</scope>
    <source>
        <strain evidence="15 16">Bolton</strain>
    </source>
</reference>
<comment type="caution">
    <text evidence="15">The sequence shown here is derived from an EMBL/GenBank/DDBJ whole genome shotgun (WGS) entry which is preliminary data.</text>
</comment>
<dbReference type="Proteomes" id="UP000316079">
    <property type="component" value="Unassembled WGS sequence"/>
</dbReference>
<keyword evidence="6 9" id="KW-0547">Nucleotide-binding</keyword>
<dbReference type="InterPro" id="IPR000719">
    <property type="entry name" value="Prot_kinase_dom"/>
</dbReference>
<evidence type="ECO:0000259" key="14">
    <source>
        <dbReference type="PROSITE" id="PS50219"/>
    </source>
</evidence>
<evidence type="ECO:0000256" key="4">
    <source>
        <dbReference type="ARBA" id="ARBA00022553"/>
    </source>
</evidence>
<evidence type="ECO:0000313" key="16">
    <source>
        <dbReference type="Proteomes" id="UP000316079"/>
    </source>
</evidence>
<keyword evidence="4" id="KW-0597">Phosphoprotein</keyword>
<dbReference type="Pfam" id="PF00780">
    <property type="entry name" value="CNH"/>
    <property type="match status" value="1"/>
</dbReference>
<comment type="similarity">
    <text evidence="2 9">Belongs to the protein kinase superfamily. STE Ser/Thr protein kinase family. STE20 subfamily.</text>
</comment>
<dbReference type="SUPFAM" id="SSF56112">
    <property type="entry name" value="Protein kinase-like (PK-like)"/>
    <property type="match status" value="1"/>
</dbReference>
<feature type="compositionally biased region" description="Polar residues" evidence="12">
    <location>
        <begin position="274"/>
        <end position="283"/>
    </location>
</feature>
<dbReference type="InterPro" id="IPR001180">
    <property type="entry name" value="CNH_dom"/>
</dbReference>
<dbReference type="PROSITE" id="PS50219">
    <property type="entry name" value="CNH"/>
    <property type="match status" value="1"/>
</dbReference>
<keyword evidence="8 9" id="KW-0067">ATP-binding</keyword>
<dbReference type="Pfam" id="PF00069">
    <property type="entry name" value="Pkinase"/>
    <property type="match status" value="2"/>
</dbReference>
<dbReference type="InterPro" id="IPR021160">
    <property type="entry name" value="MAPKKKK"/>
</dbReference>
<evidence type="ECO:0000256" key="1">
    <source>
        <dbReference type="ARBA" id="ARBA00001946"/>
    </source>
</evidence>
<feature type="region of interest" description="Disordered" evidence="12">
    <location>
        <begin position="261"/>
        <end position="380"/>
    </location>
</feature>
<dbReference type="AlphaFoldDB" id="A0A553MXZ3"/>
<evidence type="ECO:0000256" key="9">
    <source>
        <dbReference type="PIRNR" id="PIRNR038172"/>
    </source>
</evidence>
<dbReference type="Gene3D" id="1.10.510.10">
    <property type="entry name" value="Transferase(Phosphotransferase) domain 1"/>
    <property type="match status" value="2"/>
</dbReference>
<dbReference type="PIRSF" id="PIRSF038172">
    <property type="entry name" value="MAPKKKK"/>
    <property type="match status" value="1"/>
</dbReference>
<dbReference type="InterPro" id="IPR011009">
    <property type="entry name" value="Kinase-like_dom_sf"/>
</dbReference>
<feature type="binding site" evidence="10">
    <location>
        <begin position="22"/>
        <end position="30"/>
    </location>
    <ligand>
        <name>ATP</name>
        <dbReference type="ChEBI" id="CHEBI:30616"/>
    </ligand>
</feature>
<evidence type="ECO:0000259" key="13">
    <source>
        <dbReference type="PROSITE" id="PS50011"/>
    </source>
</evidence>
<feature type="compositionally biased region" description="Acidic residues" evidence="12">
    <location>
        <begin position="287"/>
        <end position="297"/>
    </location>
</feature>
<feature type="binding site" evidence="10 11">
    <location>
        <position position="45"/>
    </location>
    <ligand>
        <name>ATP</name>
        <dbReference type="ChEBI" id="CHEBI:30616"/>
    </ligand>
</feature>
<dbReference type="SMART" id="SM00036">
    <property type="entry name" value="CNH"/>
    <property type="match status" value="1"/>
</dbReference>
<proteinExistence type="inferred from homology"/>
<keyword evidence="16" id="KW-1185">Reference proteome</keyword>
<dbReference type="STRING" id="623744.A0A553MXZ3"/>
<accession>A0A553MXZ3</accession>
<dbReference type="PROSITE" id="PS00107">
    <property type="entry name" value="PROTEIN_KINASE_ATP"/>
    <property type="match status" value="1"/>
</dbReference>
<evidence type="ECO:0000256" key="11">
    <source>
        <dbReference type="PROSITE-ProRule" id="PRU10141"/>
    </source>
</evidence>
<comment type="cofactor">
    <cofactor evidence="1 9">
        <name>Mg(2+)</name>
        <dbReference type="ChEBI" id="CHEBI:18420"/>
    </cofactor>
</comment>
<dbReference type="EC" id="2.7.11.1" evidence="9"/>
<comment type="catalytic activity">
    <reaction evidence="9">
        <text>L-seryl-[protein] + ATP = O-phospho-L-seryl-[protein] + ADP + H(+)</text>
        <dbReference type="Rhea" id="RHEA:17989"/>
        <dbReference type="Rhea" id="RHEA-COMP:9863"/>
        <dbReference type="Rhea" id="RHEA-COMP:11604"/>
        <dbReference type="ChEBI" id="CHEBI:15378"/>
        <dbReference type="ChEBI" id="CHEBI:29999"/>
        <dbReference type="ChEBI" id="CHEBI:30616"/>
        <dbReference type="ChEBI" id="CHEBI:83421"/>
        <dbReference type="ChEBI" id="CHEBI:456216"/>
        <dbReference type="EC" id="2.7.11.1"/>
    </reaction>
</comment>
<evidence type="ECO:0000256" key="12">
    <source>
        <dbReference type="SAM" id="MobiDB-lite"/>
    </source>
</evidence>
<dbReference type="PROSITE" id="PS50011">
    <property type="entry name" value="PROTEIN_KINASE_DOM"/>
    <property type="match status" value="1"/>
</dbReference>
<dbReference type="InterPro" id="IPR050629">
    <property type="entry name" value="STE20/SPS1-PAK"/>
</dbReference>
<sequence>MMDMVGISTRNPQEDFDVLLRLGGGTYGEVYKARKKQNADLVAVKIIKMEPEDDFSILQQEILMVKSCTHKNIVAYHGSYIRGNKLWICMEYCGGGSLQDIYQVTGALSELQIAYVSREMLQITDTLSRRMSFIGTPYWMAPEVAAVEIKGGYNELCDIWSVGITAIELAELEPPLFDLHPLRVLFLMSKNGYQPPKLKDKLRWSSSFQSFVKLALIRSPRKRPSARKMLTHVFVTQPSLRVELTLELLEKLTHPEKLKEYVHNDDEDPELRPSFNSSKNSIGDTSPDADSDYDDVDMNSLEQGNKAPPPLPPKLKLQTGSDDQNVPAPTLIRTSSDTQAHTRPVPKPRSLHNLDKKLSSDLAVDPALDQPPKLPPRKERRCEQAPTVAIGCPLKLNCCCTWEHPVSKDLLLIFGADEGIFTLNLNRPNTTMDLLYSTKCVWLYTISNVLMSVSGKSSQLHSHLLKELYENTRKEHRMVALPTHRLLPRKFTITTKIPDTKGCRTCSVAQSAQNDCVFLCCALEASKFDFPLPSPLQVFHMVVLPDIEYPQVYIRVNKVSESRSSSGSVNLVQLDHIDLNSNSSWFTETGLETRGAERAQLSELDEDTLLVLIDNSVHTVSMDGSPKPHRSVPTDLTFRIQVDAVVHHEETLIAFWRHGWQRRIHSHTHTEIIQEITDTRNVFRLLPHQRMVVMEKRPSNDQSGLCNLYILETVSSGHISSATNLATD</sequence>
<evidence type="ECO:0000256" key="3">
    <source>
        <dbReference type="ARBA" id="ARBA00022527"/>
    </source>
</evidence>
<evidence type="ECO:0000256" key="7">
    <source>
        <dbReference type="ARBA" id="ARBA00022777"/>
    </source>
</evidence>
<feature type="domain" description="Protein kinase" evidence="13">
    <location>
        <begin position="16"/>
        <end position="235"/>
    </location>
</feature>
<protein>
    <recommendedName>
        <fullName evidence="9">Mitogen-activated protein kinase kinase kinase kinase</fullName>
        <ecNumber evidence="9">2.7.11.1</ecNumber>
    </recommendedName>
</protein>
<dbReference type="GO" id="GO:0106310">
    <property type="term" value="F:protein serine kinase activity"/>
    <property type="evidence" value="ECO:0007669"/>
    <property type="project" value="RHEA"/>
</dbReference>